<accession>A0A249W5A6</accession>
<evidence type="ECO:0000256" key="3">
    <source>
        <dbReference type="ARBA" id="ARBA00022803"/>
    </source>
</evidence>
<dbReference type="PROSITE" id="PS50005">
    <property type="entry name" value="TPR"/>
    <property type="match status" value="1"/>
</dbReference>
<evidence type="ECO:0000256" key="2">
    <source>
        <dbReference type="ARBA" id="ARBA00022748"/>
    </source>
</evidence>
<keyword evidence="5" id="KW-0812">Transmembrane</keyword>
<evidence type="ECO:0000256" key="1">
    <source>
        <dbReference type="ARBA" id="ARBA00022737"/>
    </source>
</evidence>
<keyword evidence="3 4" id="KW-0802">TPR repeat</keyword>
<evidence type="ECO:0000259" key="6">
    <source>
        <dbReference type="Pfam" id="PF23914"/>
    </source>
</evidence>
<dbReference type="EMBL" id="CP023248">
    <property type="protein sequence ID" value="ASZ51724.1"/>
    <property type="molecule type" value="Genomic_DNA"/>
</dbReference>
<feature type="transmembrane region" description="Helical" evidence="5">
    <location>
        <begin position="21"/>
        <end position="47"/>
    </location>
</feature>
<dbReference type="Pfam" id="PF23914">
    <property type="entry name" value="TPR_CcmH_CycH"/>
    <property type="match status" value="1"/>
</dbReference>
<keyword evidence="5" id="KW-1133">Transmembrane helix</keyword>
<protein>
    <recommendedName>
        <fullName evidence="6">Cytochrome c-type biogenesis protein H TPR domain-containing protein</fullName>
    </recommendedName>
</protein>
<organism evidence="7">
    <name type="scientific">Vibrio parahaemolyticus</name>
    <dbReference type="NCBI Taxonomy" id="670"/>
    <lineage>
        <taxon>Bacteria</taxon>
        <taxon>Pseudomonadati</taxon>
        <taxon>Pseudomonadota</taxon>
        <taxon>Gammaproteobacteria</taxon>
        <taxon>Vibrionales</taxon>
        <taxon>Vibrionaceae</taxon>
        <taxon>Vibrio</taxon>
    </lineage>
</organism>
<feature type="domain" description="Cytochrome c-type biogenesis protein H TPR" evidence="6">
    <location>
        <begin position="102"/>
        <end position="218"/>
    </location>
</feature>
<proteinExistence type="predicted"/>
<keyword evidence="5" id="KW-0472">Membrane</keyword>
<dbReference type="PANTHER" id="PTHR47870:SF1">
    <property type="entry name" value="CYTOCHROME C-TYPE BIOGENESIS PROTEIN CCMH"/>
    <property type="match status" value="1"/>
</dbReference>
<dbReference type="InterPro" id="IPR051263">
    <property type="entry name" value="C-type_cytochrome_biogenesis"/>
</dbReference>
<feature type="transmembrane region" description="Helical" evidence="5">
    <location>
        <begin position="59"/>
        <end position="77"/>
    </location>
</feature>
<gene>
    <name evidence="7" type="ORF">YA91_14655</name>
</gene>
<evidence type="ECO:0000313" key="7">
    <source>
        <dbReference type="EMBL" id="ASZ51724.1"/>
    </source>
</evidence>
<dbReference type="AlphaFoldDB" id="A0A249W5A6"/>
<sequence>MLGFFVSSSTQSLNQTSTLNLCLLTGIAMSLWFFIAITLMGLFIVVLSLSASKVKPTQWFGFCLMVLALTSAGYLLLKQTPPKPIQAEIARMMTSRDIMDEIQQQLKQEPNNDELWFQLGQGYLLEGEFDAALICFDYTLQLTDNVTATQLAAKATTLYYLHKQAMTDEVSLLLEQALQLEPYNEAALSLIANDHFISFRFQEAIDTWVLLLDSNDPNLDRVTIIESINKAKKLM</sequence>
<dbReference type="InterPro" id="IPR019734">
    <property type="entry name" value="TPR_rpt"/>
</dbReference>
<evidence type="ECO:0000256" key="4">
    <source>
        <dbReference type="PROSITE-ProRule" id="PRU00339"/>
    </source>
</evidence>
<keyword evidence="2" id="KW-0201">Cytochrome c-type biogenesis</keyword>
<dbReference type="SUPFAM" id="SSF48452">
    <property type="entry name" value="TPR-like"/>
    <property type="match status" value="1"/>
</dbReference>
<dbReference type="GO" id="GO:0017004">
    <property type="term" value="P:cytochrome complex assembly"/>
    <property type="evidence" value="ECO:0007669"/>
    <property type="project" value="UniProtKB-KW"/>
</dbReference>
<evidence type="ECO:0000256" key="5">
    <source>
        <dbReference type="SAM" id="Phobius"/>
    </source>
</evidence>
<keyword evidence="1" id="KW-0677">Repeat</keyword>
<feature type="repeat" description="TPR" evidence="4">
    <location>
        <begin position="113"/>
        <end position="146"/>
    </location>
</feature>
<dbReference type="InterPro" id="IPR056413">
    <property type="entry name" value="TPR_CcmH_CycH"/>
</dbReference>
<dbReference type="InterPro" id="IPR011990">
    <property type="entry name" value="TPR-like_helical_dom_sf"/>
</dbReference>
<dbReference type="Gene3D" id="1.25.40.10">
    <property type="entry name" value="Tetratricopeptide repeat domain"/>
    <property type="match status" value="1"/>
</dbReference>
<dbReference type="PANTHER" id="PTHR47870">
    <property type="entry name" value="CYTOCHROME C-TYPE BIOGENESIS PROTEIN CCMH"/>
    <property type="match status" value="1"/>
</dbReference>
<reference evidence="7" key="1">
    <citation type="submission" date="2017-09" db="EMBL/GenBank/DDBJ databases">
        <authorList>
            <person name="Ehlers B."/>
            <person name="Leendertz F.H."/>
        </authorList>
    </citation>
    <scope>NUCLEOTIDE SEQUENCE</scope>
    <source>
        <strain evidence="7">MAVP-26</strain>
    </source>
</reference>
<name>A0A249W5A6_VIBPH</name>